<dbReference type="GO" id="GO:0000398">
    <property type="term" value="P:mRNA splicing, via spliceosome"/>
    <property type="evidence" value="ECO:0007669"/>
    <property type="project" value="TreeGrafter"/>
</dbReference>
<name>A0A420HAB8_9PEZI</name>
<feature type="region of interest" description="Disordered" evidence="2">
    <location>
        <begin position="189"/>
        <end position="227"/>
    </location>
</feature>
<keyword evidence="4" id="KW-1185">Reference proteome</keyword>
<gene>
    <name evidence="3" type="ORF">GcM3_210043</name>
</gene>
<protein>
    <submittedName>
        <fullName evidence="3">Pre-mRNA-splicing factor cwc26</fullName>
    </submittedName>
</protein>
<feature type="compositionally biased region" description="Basic residues" evidence="2">
    <location>
        <begin position="21"/>
        <end position="30"/>
    </location>
</feature>
<feature type="region of interest" description="Disordered" evidence="2">
    <location>
        <begin position="241"/>
        <end position="274"/>
    </location>
</feature>
<reference evidence="3 4" key="1">
    <citation type="journal article" date="2018" name="BMC Genomics">
        <title>Comparative genome analyses reveal sequence features reflecting distinct modes of host-adaptation between dicot and monocot powdery mildew.</title>
        <authorList>
            <person name="Wu Y."/>
            <person name="Ma X."/>
            <person name="Pan Z."/>
            <person name="Kale S.D."/>
            <person name="Song Y."/>
            <person name="King H."/>
            <person name="Zhang Q."/>
            <person name="Presley C."/>
            <person name="Deng X."/>
            <person name="Wei C.I."/>
            <person name="Xiao S."/>
        </authorList>
    </citation>
    <scope>NUCLEOTIDE SEQUENCE [LARGE SCALE GENOMIC DNA]</scope>
    <source>
        <strain evidence="3">UMSG3</strain>
    </source>
</reference>
<dbReference type="GO" id="GO:0070274">
    <property type="term" value="C:RES complex"/>
    <property type="evidence" value="ECO:0007669"/>
    <property type="project" value="TreeGrafter"/>
</dbReference>
<dbReference type="AlphaFoldDB" id="A0A420HAB8"/>
<dbReference type="PANTHER" id="PTHR31809:SF0">
    <property type="entry name" value="BUD13 HOMOLOG"/>
    <property type="match status" value="1"/>
</dbReference>
<dbReference type="InterPro" id="IPR051112">
    <property type="entry name" value="CWC26_splicing_factor"/>
</dbReference>
<evidence type="ECO:0000256" key="2">
    <source>
        <dbReference type="SAM" id="MobiDB-lite"/>
    </source>
</evidence>
<dbReference type="GO" id="GO:0003723">
    <property type="term" value="F:RNA binding"/>
    <property type="evidence" value="ECO:0007669"/>
    <property type="project" value="TreeGrafter"/>
</dbReference>
<dbReference type="Pfam" id="PF09736">
    <property type="entry name" value="Bud13"/>
    <property type="match status" value="1"/>
</dbReference>
<feature type="compositionally biased region" description="Basic and acidic residues" evidence="2">
    <location>
        <begin position="243"/>
        <end position="253"/>
    </location>
</feature>
<dbReference type="PANTHER" id="PTHR31809">
    <property type="entry name" value="BUD13 HOMOLOG"/>
    <property type="match status" value="1"/>
</dbReference>
<dbReference type="GO" id="GO:0005684">
    <property type="term" value="C:U2-type spliceosomal complex"/>
    <property type="evidence" value="ECO:0007669"/>
    <property type="project" value="TreeGrafter"/>
</dbReference>
<feature type="compositionally biased region" description="Polar residues" evidence="2">
    <location>
        <begin position="46"/>
        <end position="56"/>
    </location>
</feature>
<accession>A0A420HAB8</accession>
<comment type="caution">
    <text evidence="3">The sequence shown here is derived from an EMBL/GenBank/DDBJ whole genome shotgun (WGS) entry which is preliminary data.</text>
</comment>
<dbReference type="STRING" id="62708.A0A420HAB8"/>
<dbReference type="EMBL" id="MCBQ01021008">
    <property type="protein sequence ID" value="RKF54379.1"/>
    <property type="molecule type" value="Genomic_DNA"/>
</dbReference>
<proteinExistence type="inferred from homology"/>
<organism evidence="3 4">
    <name type="scientific">Golovinomyces cichoracearum</name>
    <dbReference type="NCBI Taxonomy" id="62708"/>
    <lineage>
        <taxon>Eukaryota</taxon>
        <taxon>Fungi</taxon>
        <taxon>Dikarya</taxon>
        <taxon>Ascomycota</taxon>
        <taxon>Pezizomycotina</taxon>
        <taxon>Leotiomycetes</taxon>
        <taxon>Erysiphales</taxon>
        <taxon>Erysiphaceae</taxon>
        <taxon>Golovinomyces</taxon>
    </lineage>
</organism>
<evidence type="ECO:0000313" key="3">
    <source>
        <dbReference type="EMBL" id="RKF54379.1"/>
    </source>
</evidence>
<dbReference type="Proteomes" id="UP000283383">
    <property type="component" value="Unassembled WGS sequence"/>
</dbReference>
<feature type="region of interest" description="Disordered" evidence="2">
    <location>
        <begin position="14"/>
        <end position="69"/>
    </location>
</feature>
<evidence type="ECO:0000256" key="1">
    <source>
        <dbReference type="ARBA" id="ARBA00011069"/>
    </source>
</evidence>
<evidence type="ECO:0000313" key="4">
    <source>
        <dbReference type="Proteomes" id="UP000283383"/>
    </source>
</evidence>
<dbReference type="InterPro" id="IPR018609">
    <property type="entry name" value="Bud13"/>
</dbReference>
<comment type="similarity">
    <text evidence="1">Belongs to the CWC26 family.</text>
</comment>
<feature type="region of interest" description="Disordered" evidence="2">
    <location>
        <begin position="145"/>
        <end position="176"/>
    </location>
</feature>
<sequence>MSLSSYLASKYLNAEPASANNKKRNRKGKKSSSSGLTIADDDVLGWSSQPKNNEPYSTDEPLAVGSGPIELKAAKKNTWKKIGESASQIKGSDADEAEKIIAQAAAENSAAQQQGEQEPVFLEGIVKMENGTHAGLQSASDIAKQFEKRRQEEKKAWKEENSSKGPNENKETVYRDATGRRIDLVMRRQEAQREAKIKMAKEREDREAQGGDFQRAEKEKRREQLDEARFLPLTRTIEDEEMNKELKKKERWNDPASRFMTPKEGGKSSSGMPLYVGAAAPNRYGIRPGHRWDGVDRGNGWEAERFKALNNSVRNKELSYTWQMDE</sequence>